<evidence type="ECO:0000313" key="14">
    <source>
        <dbReference type="Proteomes" id="UP000000689"/>
    </source>
</evidence>
<dbReference type="GO" id="GO:0045027">
    <property type="term" value="F:DNA end binding"/>
    <property type="evidence" value="ECO:0007669"/>
    <property type="project" value="EnsemblFungi"/>
</dbReference>
<comment type="catalytic activity">
    <reaction evidence="1 10">
        <text>ATP-dependent breakage, passage and rejoining of double-stranded DNA.</text>
        <dbReference type="EC" id="5.6.2.2"/>
    </reaction>
</comment>
<dbReference type="InterPro" id="IPR013049">
    <property type="entry name" value="Spo11/TopoVI_A_N"/>
</dbReference>
<dbReference type="InterPro" id="IPR034136">
    <property type="entry name" value="TOPRIM_Topo6A/Spo11"/>
</dbReference>
<dbReference type="Gene3D" id="3.40.1360.10">
    <property type="match status" value="1"/>
</dbReference>
<proteinExistence type="inferred from homology"/>
<dbReference type="SUPFAM" id="SSF56726">
    <property type="entry name" value="DNA topoisomerase IV, alpha subunit"/>
    <property type="match status" value="1"/>
</dbReference>
<dbReference type="InterPro" id="IPR002815">
    <property type="entry name" value="Spo11/TopoVI_A"/>
</dbReference>
<dbReference type="Proteomes" id="UP000000689">
    <property type="component" value="Chromosome 8"/>
</dbReference>
<dbReference type="GeneID" id="11496111"/>
<dbReference type="GO" id="GO:0035861">
    <property type="term" value="C:site of double-strand break"/>
    <property type="evidence" value="ECO:0007669"/>
    <property type="project" value="EnsemblFungi"/>
</dbReference>
<dbReference type="PANTHER" id="PTHR10848:SF0">
    <property type="entry name" value="MEIOTIC RECOMBINATION PROTEIN SPO11"/>
    <property type="match status" value="1"/>
</dbReference>
<dbReference type="EMBL" id="HE580274">
    <property type="protein sequence ID" value="CCD26411.1"/>
    <property type="molecule type" value="Genomic_DNA"/>
</dbReference>
<dbReference type="HOGENOM" id="CLU_037229_2_1_1"/>
<dbReference type="InterPro" id="IPR036078">
    <property type="entry name" value="Spo11/TopoVI_A_sf"/>
</dbReference>
<dbReference type="STRING" id="1071378.G0WF50"/>
<feature type="active site" description="O-(5'-phospho-DNA)-tyrosine intermediate" evidence="10">
    <location>
        <position position="131"/>
    </location>
</feature>
<dbReference type="Pfam" id="PF04406">
    <property type="entry name" value="TP6A_N"/>
    <property type="match status" value="1"/>
</dbReference>
<protein>
    <recommendedName>
        <fullName evidence="4">DNA topoisomerase (ATP-hydrolyzing)</fullName>
        <ecNumber evidence="4">5.6.2.2</ecNumber>
    </recommendedName>
</protein>
<evidence type="ECO:0000256" key="10">
    <source>
        <dbReference type="PROSITE-ProRule" id="PRU01385"/>
    </source>
</evidence>
<gene>
    <name evidence="13" type="primary">NDAI0H02370</name>
    <name evidence="13" type="ordered locus">NDAI_0H02370</name>
</gene>
<dbReference type="GO" id="GO:0000794">
    <property type="term" value="C:condensed nuclear chromosome"/>
    <property type="evidence" value="ECO:0007669"/>
    <property type="project" value="EnsemblFungi"/>
</dbReference>
<keyword evidence="6" id="KW-0460">Magnesium</keyword>
<comment type="similarity">
    <text evidence="3 10">Belongs to the TOP6A family.</text>
</comment>
<name>G0WF50_NAUDC</name>
<dbReference type="Gene3D" id="1.10.10.10">
    <property type="entry name" value="Winged helix-like DNA-binding domain superfamily/Winged helix DNA-binding domain"/>
    <property type="match status" value="1"/>
</dbReference>
<dbReference type="CDD" id="cd00223">
    <property type="entry name" value="TOPRIM_TopoIIB_SPO"/>
    <property type="match status" value="1"/>
</dbReference>
<comment type="cofactor">
    <cofactor evidence="2">
        <name>Mg(2+)</name>
        <dbReference type="ChEBI" id="CHEBI:18420"/>
    </cofactor>
</comment>
<evidence type="ECO:0000256" key="7">
    <source>
        <dbReference type="ARBA" id="ARBA00023029"/>
    </source>
</evidence>
<dbReference type="GO" id="GO:0042138">
    <property type="term" value="P:meiotic DNA double-strand break formation"/>
    <property type="evidence" value="ECO:0007669"/>
    <property type="project" value="EnsemblFungi"/>
</dbReference>
<dbReference type="OrthoDB" id="5377392at2759"/>
<dbReference type="OMA" id="YICTMAN"/>
<dbReference type="PANTHER" id="PTHR10848">
    <property type="entry name" value="MEIOTIC RECOMBINATION PROTEIN SPO11"/>
    <property type="match status" value="1"/>
</dbReference>
<evidence type="ECO:0000256" key="4">
    <source>
        <dbReference type="ARBA" id="ARBA00012895"/>
    </source>
</evidence>
<dbReference type="EC" id="5.6.2.2" evidence="4"/>
<evidence type="ECO:0000256" key="2">
    <source>
        <dbReference type="ARBA" id="ARBA00001946"/>
    </source>
</evidence>
<keyword evidence="7 10" id="KW-0799">Topoisomerase</keyword>
<dbReference type="GO" id="GO:0003682">
    <property type="term" value="F:chromatin binding"/>
    <property type="evidence" value="ECO:0007669"/>
    <property type="project" value="EnsemblFungi"/>
</dbReference>
<reference evidence="13 14" key="1">
    <citation type="journal article" date="2011" name="Proc. Natl. Acad. Sci. U.S.A.">
        <title>Evolutionary erosion of yeast sex chromosomes by mating-type switching accidents.</title>
        <authorList>
            <person name="Gordon J.L."/>
            <person name="Armisen D."/>
            <person name="Proux-Wera E."/>
            <person name="Oheigeartaigh S.S."/>
            <person name="Byrne K.P."/>
            <person name="Wolfe K.H."/>
        </authorList>
    </citation>
    <scope>NUCLEOTIDE SEQUENCE [LARGE SCALE GENOMIC DNA]</scope>
    <source>
        <strain evidence="14">ATCC 10597 / BCRC 20456 / CBS 421 / NBRC 0211 / NRRL Y-12639</strain>
    </source>
</reference>
<dbReference type="Pfam" id="PF21180">
    <property type="entry name" value="TOP6A-Spo11_Toprim"/>
    <property type="match status" value="1"/>
</dbReference>
<dbReference type="GO" id="GO:0000706">
    <property type="term" value="P:meiotic DNA double-strand break processing"/>
    <property type="evidence" value="ECO:0007669"/>
    <property type="project" value="TreeGrafter"/>
</dbReference>
<keyword evidence="14" id="KW-1185">Reference proteome</keyword>
<dbReference type="KEGG" id="ndi:NDAI_0H02370"/>
<keyword evidence="5" id="KW-0479">Metal-binding</keyword>
<dbReference type="GO" id="GO:0003918">
    <property type="term" value="F:DNA topoisomerase type II (double strand cut, ATP-hydrolyzing) activity"/>
    <property type="evidence" value="ECO:0007669"/>
    <property type="project" value="UniProtKB-UniRule"/>
</dbReference>
<dbReference type="PRINTS" id="PR01550">
    <property type="entry name" value="TOP6AFAMILY"/>
</dbReference>
<evidence type="ECO:0000256" key="9">
    <source>
        <dbReference type="ARBA" id="ARBA00023235"/>
    </source>
</evidence>
<organism evidence="13 14">
    <name type="scientific">Naumovozyma dairenensis (strain ATCC 10597 / BCRC 20456 / CBS 421 / NBRC 0211 / NRRL Y-12639)</name>
    <name type="common">Saccharomyces dairenensis</name>
    <dbReference type="NCBI Taxonomy" id="1071378"/>
    <lineage>
        <taxon>Eukaryota</taxon>
        <taxon>Fungi</taxon>
        <taxon>Dikarya</taxon>
        <taxon>Ascomycota</taxon>
        <taxon>Saccharomycotina</taxon>
        <taxon>Saccharomycetes</taxon>
        <taxon>Saccharomycetales</taxon>
        <taxon>Saccharomycetaceae</taxon>
        <taxon>Naumovozyma</taxon>
    </lineage>
</organism>
<dbReference type="GO" id="GO:0005524">
    <property type="term" value="F:ATP binding"/>
    <property type="evidence" value="ECO:0007669"/>
    <property type="project" value="InterPro"/>
</dbReference>
<dbReference type="PROSITE" id="PS52041">
    <property type="entry name" value="TOPO_IIB"/>
    <property type="match status" value="1"/>
</dbReference>
<feature type="domain" description="Spo11/DNA topoisomerase VI subunit A N-terminal" evidence="11">
    <location>
        <begin position="102"/>
        <end position="164"/>
    </location>
</feature>
<dbReference type="AlphaFoldDB" id="G0WF50"/>
<feature type="domain" description="Topoisomerase 6 subunit A/Spo11 TOPRIM" evidence="12">
    <location>
        <begin position="225"/>
        <end position="379"/>
    </location>
</feature>
<dbReference type="GO" id="GO:0007131">
    <property type="term" value="P:reciprocal meiotic recombination"/>
    <property type="evidence" value="ECO:0007669"/>
    <property type="project" value="TreeGrafter"/>
</dbReference>
<evidence type="ECO:0000256" key="5">
    <source>
        <dbReference type="ARBA" id="ARBA00022723"/>
    </source>
</evidence>
<evidence type="ECO:0000313" key="13">
    <source>
        <dbReference type="EMBL" id="CCD26411.1"/>
    </source>
</evidence>
<evidence type="ECO:0000256" key="6">
    <source>
        <dbReference type="ARBA" id="ARBA00022842"/>
    </source>
</evidence>
<dbReference type="GO" id="GO:0007130">
    <property type="term" value="P:synaptonemal complex assembly"/>
    <property type="evidence" value="ECO:0007669"/>
    <property type="project" value="EnsemblFungi"/>
</dbReference>
<dbReference type="InterPro" id="IPR036388">
    <property type="entry name" value="WH-like_DNA-bd_sf"/>
</dbReference>
<keyword evidence="9 10" id="KW-0413">Isomerase</keyword>
<dbReference type="GO" id="GO:0046872">
    <property type="term" value="F:metal ion binding"/>
    <property type="evidence" value="ECO:0007669"/>
    <property type="project" value="UniProtKB-KW"/>
</dbReference>
<accession>G0WF50</accession>
<evidence type="ECO:0000256" key="8">
    <source>
        <dbReference type="ARBA" id="ARBA00023125"/>
    </source>
</evidence>
<evidence type="ECO:0000256" key="3">
    <source>
        <dbReference type="ARBA" id="ARBA00006559"/>
    </source>
</evidence>
<evidence type="ECO:0000259" key="11">
    <source>
        <dbReference type="Pfam" id="PF04406"/>
    </source>
</evidence>
<sequence>MKTLSEYMSESCSKTGLISILQPDVREIHLGPVGSVTELPKTIDTIFSLFTNSIEQHIQPVVFKINNSRHLSCNEGSKKRILQFPYFGTKGKRINTTQIQAKKVACILTLLKTLRTRLQTGDISTIRDIFYSNMELYGRQQTIVYWLSILTEAFNLKSRDSLNVIAAQKGLIFSPVQITVTTTVEKGDKVVSESQVIQPFETVLIPYINDATVINIPSQQNIIKVLILEKEAVFNKIVSNYSTCCTNCNVKDILITGKGYPDFLTRNFINLFYKCCSSFIGQWHILTDADPHGVNIAYMYAKTIPRIDYMGIPLLELIRPNSKDASNSAQLLPLKQRDISLLLAMVQRVVTTENISKVFIRELQRQLFFHKKGEMNSIFSQ</sequence>
<dbReference type="eggNOG" id="KOG2795">
    <property type="taxonomic scope" value="Eukaryota"/>
</dbReference>
<keyword evidence="8 10" id="KW-0238">DNA-binding</keyword>
<evidence type="ECO:0000256" key="1">
    <source>
        <dbReference type="ARBA" id="ARBA00000185"/>
    </source>
</evidence>
<evidence type="ECO:0000259" key="12">
    <source>
        <dbReference type="Pfam" id="PF21180"/>
    </source>
</evidence>
<dbReference type="RefSeq" id="XP_003671654.1">
    <property type="nucleotide sequence ID" value="XM_003671606.1"/>
</dbReference>